<feature type="domain" description="HTH cro/C1-type" evidence="1">
    <location>
        <begin position="52"/>
        <end position="111"/>
    </location>
</feature>
<dbReference type="GO" id="GO:0003677">
    <property type="term" value="F:DNA binding"/>
    <property type="evidence" value="ECO:0007669"/>
    <property type="project" value="InterPro"/>
</dbReference>
<sequence length="118" mass="14087">MKYRKFNNSIQKYRKNLCNANALHKNHQKKETCCMGKLRVEDIILRDQIKLRLKELREKSSQNKSDLSKDVEIDRQNFQAWEKLEIDRGMSIYSVSRVCKVLGITLKDFFDSNIFNEK</sequence>
<accession>A0A9X2ZCQ0</accession>
<keyword evidence="3" id="KW-1185">Reference proteome</keyword>
<name>A0A9X2ZCQ0_9FLAO</name>
<dbReference type="Gene3D" id="1.10.260.40">
    <property type="entry name" value="lambda repressor-like DNA-binding domains"/>
    <property type="match status" value="1"/>
</dbReference>
<dbReference type="AlphaFoldDB" id="A0A9X2ZCQ0"/>
<evidence type="ECO:0000313" key="2">
    <source>
        <dbReference type="EMBL" id="MCV9926286.1"/>
    </source>
</evidence>
<dbReference type="RefSeq" id="WP_264204486.1">
    <property type="nucleotide sequence ID" value="NZ_JAOZEW010000001.1"/>
</dbReference>
<dbReference type="InterPro" id="IPR010982">
    <property type="entry name" value="Lambda_DNA-bd_dom_sf"/>
</dbReference>
<protein>
    <submittedName>
        <fullName evidence="2">Helix-turn-helix transcriptional regulator</fullName>
    </submittedName>
</protein>
<dbReference type="InterPro" id="IPR001387">
    <property type="entry name" value="Cro/C1-type_HTH"/>
</dbReference>
<dbReference type="SUPFAM" id="SSF47413">
    <property type="entry name" value="lambda repressor-like DNA-binding domains"/>
    <property type="match status" value="1"/>
</dbReference>
<comment type="caution">
    <text evidence="2">The sequence shown here is derived from an EMBL/GenBank/DDBJ whole genome shotgun (WGS) entry which is preliminary data.</text>
</comment>
<organism evidence="2 3">
    <name type="scientific">Flavobacterium shii</name>
    <dbReference type="NCBI Taxonomy" id="2987687"/>
    <lineage>
        <taxon>Bacteria</taxon>
        <taxon>Pseudomonadati</taxon>
        <taxon>Bacteroidota</taxon>
        <taxon>Flavobacteriia</taxon>
        <taxon>Flavobacteriales</taxon>
        <taxon>Flavobacteriaceae</taxon>
        <taxon>Flavobacterium</taxon>
    </lineage>
</organism>
<proteinExistence type="predicted"/>
<dbReference type="Pfam" id="PF13443">
    <property type="entry name" value="HTH_26"/>
    <property type="match status" value="1"/>
</dbReference>
<gene>
    <name evidence="2" type="ORF">OIU83_01370</name>
</gene>
<evidence type="ECO:0000313" key="3">
    <source>
        <dbReference type="Proteomes" id="UP001151079"/>
    </source>
</evidence>
<reference evidence="2" key="1">
    <citation type="submission" date="2022-10" db="EMBL/GenBank/DDBJ databases">
        <title>Two novel species of Flavobacterium.</title>
        <authorList>
            <person name="Liu Q."/>
            <person name="Xin Y.-H."/>
        </authorList>
    </citation>
    <scope>NUCLEOTIDE SEQUENCE</scope>
    <source>
        <strain evidence="2">LS1R49</strain>
    </source>
</reference>
<dbReference type="EMBL" id="JAOZEW010000001">
    <property type="protein sequence ID" value="MCV9926286.1"/>
    <property type="molecule type" value="Genomic_DNA"/>
</dbReference>
<dbReference type="Proteomes" id="UP001151079">
    <property type="component" value="Unassembled WGS sequence"/>
</dbReference>
<evidence type="ECO:0000259" key="1">
    <source>
        <dbReference type="Pfam" id="PF13443"/>
    </source>
</evidence>